<name>D1BJV9_SANKS</name>
<protein>
    <recommendedName>
        <fullName evidence="4">Pyridoxamine 5'-phosphate oxidase putative domain-containing protein</fullName>
    </recommendedName>
</protein>
<reference evidence="2 3" key="1">
    <citation type="journal article" date="2009" name="Stand. Genomic Sci.">
        <title>Complete genome sequence of Sanguibacter keddieii type strain (ST-74).</title>
        <authorList>
            <person name="Ivanova N."/>
            <person name="Sikorski J."/>
            <person name="Sims D."/>
            <person name="Brettin T."/>
            <person name="Detter J.C."/>
            <person name="Han C."/>
            <person name="Lapidus A."/>
            <person name="Copeland A."/>
            <person name="Glavina Del Rio T."/>
            <person name="Nolan M."/>
            <person name="Chen F."/>
            <person name="Lucas S."/>
            <person name="Tice H."/>
            <person name="Cheng J.F."/>
            <person name="Bruce D."/>
            <person name="Goodwin L."/>
            <person name="Pitluck S."/>
            <person name="Pati A."/>
            <person name="Mavromatis K."/>
            <person name="Chen A."/>
            <person name="Palaniappan K."/>
            <person name="D'haeseleer P."/>
            <person name="Chain P."/>
            <person name="Bristow J."/>
            <person name="Eisen J.A."/>
            <person name="Markowitz V."/>
            <person name="Hugenholtz P."/>
            <person name="Goker M."/>
            <person name="Pukall R."/>
            <person name="Klenk H.P."/>
            <person name="Kyrpides N.C."/>
        </authorList>
    </citation>
    <scope>NUCLEOTIDE SEQUENCE [LARGE SCALE GENOMIC DNA]</scope>
    <source>
        <strain evidence="3">ATCC 51767 / DSM 10542 / NCFB 3025 / ST-74</strain>
    </source>
</reference>
<proteinExistence type="predicted"/>
<organism evidence="2 3">
    <name type="scientific">Sanguibacter keddieii (strain ATCC 51767 / DSM 10542 / NCFB 3025 / ST-74)</name>
    <dbReference type="NCBI Taxonomy" id="446469"/>
    <lineage>
        <taxon>Bacteria</taxon>
        <taxon>Bacillati</taxon>
        <taxon>Actinomycetota</taxon>
        <taxon>Actinomycetes</taxon>
        <taxon>Micrococcales</taxon>
        <taxon>Sanguibacteraceae</taxon>
        <taxon>Sanguibacter</taxon>
    </lineage>
</organism>
<evidence type="ECO:0000256" key="1">
    <source>
        <dbReference type="SAM" id="MobiDB-lite"/>
    </source>
</evidence>
<dbReference type="KEGG" id="ske:Sked_24560"/>
<dbReference type="HOGENOM" id="CLU_134850_0_0_11"/>
<sequence>MSDAPALAAVVEARLGASDRHVLATMTVSGAPRVSGSRVDVRDGDLVVPVVLRSPKGTDLLGDPRCVVHSNPGDGSMVGDVKITGRAADLVGADGEPRPHGREPVEVVVLVEVVELSVRDPATGEVTVTRWTAPDADSAHDTAGRTGEGSDRR</sequence>
<evidence type="ECO:0000313" key="2">
    <source>
        <dbReference type="EMBL" id="ACZ22368.1"/>
    </source>
</evidence>
<feature type="region of interest" description="Disordered" evidence="1">
    <location>
        <begin position="124"/>
        <end position="153"/>
    </location>
</feature>
<dbReference type="SUPFAM" id="SSF50475">
    <property type="entry name" value="FMN-binding split barrel"/>
    <property type="match status" value="1"/>
</dbReference>
<dbReference type="Proteomes" id="UP000000322">
    <property type="component" value="Chromosome"/>
</dbReference>
<dbReference type="RefSeq" id="WP_012867437.1">
    <property type="nucleotide sequence ID" value="NC_013521.1"/>
</dbReference>
<evidence type="ECO:0000313" key="3">
    <source>
        <dbReference type="Proteomes" id="UP000000322"/>
    </source>
</evidence>
<dbReference type="OrthoDB" id="5115613at2"/>
<dbReference type="eggNOG" id="COG0748">
    <property type="taxonomic scope" value="Bacteria"/>
</dbReference>
<evidence type="ECO:0008006" key="4">
    <source>
        <dbReference type="Google" id="ProtNLM"/>
    </source>
</evidence>
<dbReference type="Gene3D" id="2.30.110.10">
    <property type="entry name" value="Electron Transport, Fmn-binding Protein, Chain A"/>
    <property type="match status" value="1"/>
</dbReference>
<keyword evidence="3" id="KW-1185">Reference proteome</keyword>
<dbReference type="EMBL" id="CP001819">
    <property type="protein sequence ID" value="ACZ22368.1"/>
    <property type="molecule type" value="Genomic_DNA"/>
</dbReference>
<dbReference type="STRING" id="446469.Sked_24560"/>
<dbReference type="AlphaFoldDB" id="D1BJV9"/>
<accession>D1BJV9</accession>
<feature type="compositionally biased region" description="Basic and acidic residues" evidence="1">
    <location>
        <begin position="137"/>
        <end position="153"/>
    </location>
</feature>
<dbReference type="InterPro" id="IPR012349">
    <property type="entry name" value="Split_barrel_FMN-bd"/>
</dbReference>
<gene>
    <name evidence="2" type="ordered locus">Sked_24560</name>
</gene>